<accession>A0A1S9TJ97</accession>
<protein>
    <submittedName>
        <fullName evidence="1">Uncharacterized protein</fullName>
    </submittedName>
</protein>
<gene>
    <name evidence="1" type="ORF">BW897_24845</name>
</gene>
<comment type="caution">
    <text evidence="1">The sequence shown here is derived from an EMBL/GenBank/DDBJ whole genome shotgun (WGS) entry which is preliminary data.</text>
</comment>
<sequence>MLRKINKKKYADHKIVIIGKLVMVIQRSKYVIKGTFSIILFLSAQRLETYMSQMVLSGEIPAGKASNML</sequence>
<evidence type="ECO:0000313" key="2">
    <source>
        <dbReference type="Proteomes" id="UP000190906"/>
    </source>
</evidence>
<name>A0A1S9TJ97_BACCE</name>
<proteinExistence type="predicted"/>
<dbReference type="Proteomes" id="UP000190906">
    <property type="component" value="Unassembled WGS sequence"/>
</dbReference>
<reference evidence="1 2" key="1">
    <citation type="submission" date="2017-01" db="EMBL/GenBank/DDBJ databases">
        <title>Bacillus cereus isolates.</title>
        <authorList>
            <person name="Beno S.M."/>
        </authorList>
    </citation>
    <scope>NUCLEOTIDE SEQUENCE [LARGE SCALE GENOMIC DNA]</scope>
    <source>
        <strain evidence="1 2">FSL H8-0485</strain>
    </source>
</reference>
<evidence type="ECO:0000313" key="1">
    <source>
        <dbReference type="EMBL" id="OOR09992.1"/>
    </source>
</evidence>
<dbReference type="AlphaFoldDB" id="A0A1S9TJ97"/>
<dbReference type="EMBL" id="MUAJ01000034">
    <property type="protein sequence ID" value="OOR09992.1"/>
    <property type="molecule type" value="Genomic_DNA"/>
</dbReference>
<organism evidence="1 2">
    <name type="scientific">Bacillus cereus</name>
    <dbReference type="NCBI Taxonomy" id="1396"/>
    <lineage>
        <taxon>Bacteria</taxon>
        <taxon>Bacillati</taxon>
        <taxon>Bacillota</taxon>
        <taxon>Bacilli</taxon>
        <taxon>Bacillales</taxon>
        <taxon>Bacillaceae</taxon>
        <taxon>Bacillus</taxon>
        <taxon>Bacillus cereus group</taxon>
    </lineage>
</organism>